<name>A0A9N9CKX5_9GLOM</name>
<evidence type="ECO:0000313" key="2">
    <source>
        <dbReference type="Proteomes" id="UP000789831"/>
    </source>
</evidence>
<dbReference type="AlphaFoldDB" id="A0A9N9CKX5"/>
<dbReference type="EMBL" id="CAJVPL010002267">
    <property type="protein sequence ID" value="CAG8605013.1"/>
    <property type="molecule type" value="Genomic_DNA"/>
</dbReference>
<comment type="caution">
    <text evidence="1">The sequence shown here is derived from an EMBL/GenBank/DDBJ whole genome shotgun (WGS) entry which is preliminary data.</text>
</comment>
<evidence type="ECO:0000313" key="1">
    <source>
        <dbReference type="EMBL" id="CAG8605013.1"/>
    </source>
</evidence>
<dbReference type="Proteomes" id="UP000789831">
    <property type="component" value="Unassembled WGS sequence"/>
</dbReference>
<organism evidence="1 2">
    <name type="scientific">Ambispora gerdemannii</name>
    <dbReference type="NCBI Taxonomy" id="144530"/>
    <lineage>
        <taxon>Eukaryota</taxon>
        <taxon>Fungi</taxon>
        <taxon>Fungi incertae sedis</taxon>
        <taxon>Mucoromycota</taxon>
        <taxon>Glomeromycotina</taxon>
        <taxon>Glomeromycetes</taxon>
        <taxon>Archaeosporales</taxon>
        <taxon>Ambisporaceae</taxon>
        <taxon>Ambispora</taxon>
    </lineage>
</organism>
<proteinExistence type="predicted"/>
<protein>
    <submittedName>
        <fullName evidence="1">5069_t:CDS:1</fullName>
    </submittedName>
</protein>
<reference evidence="1" key="1">
    <citation type="submission" date="2021-06" db="EMBL/GenBank/DDBJ databases">
        <authorList>
            <person name="Kallberg Y."/>
            <person name="Tangrot J."/>
            <person name="Rosling A."/>
        </authorList>
    </citation>
    <scope>NUCLEOTIDE SEQUENCE</scope>
    <source>
        <strain evidence="1">MT106</strain>
    </source>
</reference>
<gene>
    <name evidence="1" type="ORF">AGERDE_LOCUS9295</name>
</gene>
<keyword evidence="2" id="KW-1185">Reference proteome</keyword>
<sequence>MLHQTVFDSGPQFIMFKRPVKLQMDANREIGYFDSKTRDLSVKTGFTVLQLEKHSWLTKINIGAPPSKHKIISINIEYPSSTGIFFKPDYKIYGKFLEVLVTIEGDTG</sequence>
<accession>A0A9N9CKX5</accession>